<name>A0A5Q0UHI1_9ARCH</name>
<evidence type="ECO:0000313" key="4">
    <source>
        <dbReference type="Proteomes" id="UP000377803"/>
    </source>
</evidence>
<dbReference type="InterPro" id="IPR013783">
    <property type="entry name" value="Ig-like_fold"/>
</dbReference>
<dbReference type="Proteomes" id="UP000377803">
    <property type="component" value="Chromosome"/>
</dbReference>
<dbReference type="EMBL" id="CP040089">
    <property type="protein sequence ID" value="QGA80349.1"/>
    <property type="molecule type" value="Genomic_DNA"/>
</dbReference>
<keyword evidence="2" id="KW-0812">Transmembrane</keyword>
<keyword evidence="4" id="KW-1185">Reference proteome</keyword>
<feature type="transmembrane region" description="Helical" evidence="2">
    <location>
        <begin position="883"/>
        <end position="901"/>
    </location>
</feature>
<feature type="region of interest" description="Disordered" evidence="1">
    <location>
        <begin position="800"/>
        <end position="821"/>
    </location>
</feature>
<evidence type="ECO:0000313" key="3">
    <source>
        <dbReference type="EMBL" id="QGA80349.1"/>
    </source>
</evidence>
<reference evidence="4" key="1">
    <citation type="submission" date="2019-05" db="EMBL/GenBank/DDBJ databases">
        <title>Candidatus Nanohalobium constans, a novel model system to study the DPANN nano-sized archaea: genomic and physiological characterization of a nanoarchaeon co-cultured with its chitinotrophic host.</title>
        <authorList>
            <person name="La Cono V."/>
            <person name="Arcadi E."/>
            <person name="Crisafi F."/>
            <person name="Denaro R."/>
            <person name="La Spada G."/>
            <person name="Messina E."/>
            <person name="Smedile F."/>
            <person name="Toshchakov S.V."/>
            <person name="Shevchenko M.A."/>
            <person name="Golyshin P.N."/>
            <person name="Golyshina O.V."/>
            <person name="Ferrer M."/>
            <person name="Rohde M."/>
            <person name="Mushegian A."/>
            <person name="Sorokin D.Y."/>
            <person name="Giuliano L."/>
            <person name="Yakimov M.M."/>
        </authorList>
    </citation>
    <scope>NUCLEOTIDE SEQUENCE [LARGE SCALE GENOMIC DNA]</scope>
    <source>
        <strain evidence="4">LC1Nh</strain>
    </source>
</reference>
<dbReference type="AlphaFoldDB" id="A0A5Q0UHI1"/>
<feature type="region of interest" description="Disordered" evidence="1">
    <location>
        <begin position="860"/>
        <end position="879"/>
    </location>
</feature>
<keyword evidence="2" id="KW-1133">Transmembrane helix</keyword>
<gene>
    <name evidence="3" type="ORF">LC1Nh_0448</name>
</gene>
<proteinExistence type="predicted"/>
<keyword evidence="2" id="KW-0472">Membrane</keyword>
<sequence>MPSIKQKTFFLLTVCILATTLGSAASNWSIYDNTGLNTGVVSADSPTVQVVNITADTTDTTLTPDDDTAYPVQLTPDYLSENYNITAAYNATNGTDSDLTHLKNGMWYTKFTPNNTAGNKLLFSANGTTTKQGVKNSNEEANITKTLNIGDYTVELQDKYDKPVKAGMEFELEAVVTDQSDNVKDDSEASVEAYFTNPDETTTTTKIDNYEAGEFYNSRVNYPDNPNSTYLMHVKAINDTTGDTEGTTSRIIDIAPQVKGEITGFDAEGGCGTQEEVSSCEQGATIDIEYSITSAEAENVNLSIFAFNNSGRTRLDTMNLTEDSSTLFSGSVQVPDINTSKYDKEIEFKFNATNRNRESVDRRNITLNTFTIDDRSSATTYLGKEYELNIFLGKPFSLDDYSMDRFNNIEVDIDDSNGTNYERFTMNNLSYSETEGVVTASTVIDEDNPTGSYSLEITAENNYGEEKTEVSGFSVKDADATFETEENIEVEVNRLEPATFNIEAENLLQQENELEAEVTELEDQITINDNPITLQPEEDTDIEIEINLTELNDKEGEIKFTDASTNYNQTTEIEIDTPDCNRQAGNLCLESRDDIDVTAGTTSEFTETIDLRYIGEQDGSVTYNTTIEGEISPYLSIENESEDTELSGSKEVTVTFQPEATGTYTGDIVFDTESGEELTVPTTLNYQPNEDENSNEQNKDISISADPTSLDLGYLQEGSSTTKTVTITNNGEDTSESLSITSDDYTVTSSFQSQLAAGNTQEITLNFEDVEEENGRINLDIGETTSITVTANIVTNRASSLRDRKSRLQSQVESGSTQQQDLTEISAQISNYETALTAENYEEAQETYQEIDSTLQRISSETTTTPPDNPGEENNENSGGLPILPIAGAVIALLLIGFIFYESYIPEEGDPLYSVLGE</sequence>
<organism evidence="3 4">
    <name type="scientific">Candidatus Nanohalobium constans</name>
    <dbReference type="NCBI Taxonomy" id="2565781"/>
    <lineage>
        <taxon>Archaea</taxon>
        <taxon>Candidatus Nanohalarchaeota</taxon>
        <taxon>Candidatus Nanohalobia</taxon>
        <taxon>Candidatus Nanohalobiales</taxon>
        <taxon>Candidatus Nanohalobiaceae</taxon>
        <taxon>Candidatus Nanohalobium</taxon>
    </lineage>
</organism>
<feature type="compositionally biased region" description="Polar residues" evidence="1">
    <location>
        <begin position="808"/>
        <end position="821"/>
    </location>
</feature>
<evidence type="ECO:0000256" key="2">
    <source>
        <dbReference type="SAM" id="Phobius"/>
    </source>
</evidence>
<dbReference type="KEGG" id="ncon:LC1Nh_0448"/>
<evidence type="ECO:0000256" key="1">
    <source>
        <dbReference type="SAM" id="MobiDB-lite"/>
    </source>
</evidence>
<protein>
    <submittedName>
        <fullName evidence="3">Putative major cell surface glycoprotein</fullName>
    </submittedName>
</protein>
<dbReference type="Gene3D" id="2.60.40.10">
    <property type="entry name" value="Immunoglobulins"/>
    <property type="match status" value="2"/>
</dbReference>
<accession>A0A5Q0UHI1</accession>